<dbReference type="Gene3D" id="1.10.510.10">
    <property type="entry name" value="Transferase(Phosphotransferase) domain 1"/>
    <property type="match status" value="1"/>
</dbReference>
<protein>
    <recommendedName>
        <fullName evidence="1">Protein kinase domain-containing protein</fullName>
    </recommendedName>
</protein>
<dbReference type="InterPro" id="IPR008271">
    <property type="entry name" value="Ser/Thr_kinase_AS"/>
</dbReference>
<evidence type="ECO:0000313" key="3">
    <source>
        <dbReference type="Proteomes" id="UP000031307"/>
    </source>
</evidence>
<proteinExistence type="predicted"/>
<dbReference type="GO" id="GO:0004672">
    <property type="term" value="F:protein kinase activity"/>
    <property type="evidence" value="ECO:0007669"/>
    <property type="project" value="InterPro"/>
</dbReference>
<organism evidence="2 3">
    <name type="scientific">Parachlamydia acanthamoebae</name>
    <dbReference type="NCBI Taxonomy" id="83552"/>
    <lineage>
        <taxon>Bacteria</taxon>
        <taxon>Pseudomonadati</taxon>
        <taxon>Chlamydiota</taxon>
        <taxon>Chlamydiia</taxon>
        <taxon>Parachlamydiales</taxon>
        <taxon>Parachlamydiaceae</taxon>
        <taxon>Parachlamydia</taxon>
    </lineage>
</organism>
<comment type="caution">
    <text evidence="2">The sequence shown here is derived from an EMBL/GenBank/DDBJ whole genome shotgun (WGS) entry which is preliminary data.</text>
</comment>
<dbReference type="EMBL" id="JSAM01000067">
    <property type="protein sequence ID" value="KIA77697.1"/>
    <property type="molecule type" value="Genomic_DNA"/>
</dbReference>
<name>A0A0C1E942_9BACT</name>
<dbReference type="AlphaFoldDB" id="A0A0C1E942"/>
<reference evidence="2 3" key="1">
    <citation type="journal article" date="2014" name="Mol. Biol. Evol.">
        <title>Massive expansion of Ubiquitination-related gene families within the Chlamydiae.</title>
        <authorList>
            <person name="Domman D."/>
            <person name="Collingro A."/>
            <person name="Lagkouvardos I."/>
            <person name="Gehre L."/>
            <person name="Weinmaier T."/>
            <person name="Rattei T."/>
            <person name="Subtil A."/>
            <person name="Horn M."/>
        </authorList>
    </citation>
    <scope>NUCLEOTIDE SEQUENCE [LARGE SCALE GENOMIC DNA]</scope>
    <source>
        <strain evidence="2 3">OEW1</strain>
    </source>
</reference>
<dbReference type="InterPro" id="IPR011009">
    <property type="entry name" value="Kinase-like_dom_sf"/>
</dbReference>
<dbReference type="InterPro" id="IPR053083">
    <property type="entry name" value="TF_kinase-domain_protein"/>
</dbReference>
<evidence type="ECO:0000259" key="1">
    <source>
        <dbReference type="PROSITE" id="PS50011"/>
    </source>
</evidence>
<dbReference type="PANTHER" id="PTHR44305">
    <property type="entry name" value="SI:DKEY-192D15.2-RELATED"/>
    <property type="match status" value="1"/>
</dbReference>
<dbReference type="PROSITE" id="PS50011">
    <property type="entry name" value="PROTEIN_KINASE_DOM"/>
    <property type="match status" value="1"/>
</dbReference>
<dbReference type="PROSITE" id="PS00108">
    <property type="entry name" value="PROTEIN_KINASE_ST"/>
    <property type="match status" value="1"/>
</dbReference>
<dbReference type="SUPFAM" id="SSF56112">
    <property type="entry name" value="Protein kinase-like (PK-like)"/>
    <property type="match status" value="1"/>
</dbReference>
<dbReference type="Pfam" id="PF00069">
    <property type="entry name" value="Pkinase"/>
    <property type="match status" value="1"/>
</dbReference>
<evidence type="ECO:0000313" key="2">
    <source>
        <dbReference type="EMBL" id="KIA77697.1"/>
    </source>
</evidence>
<accession>A0A0C1E942</accession>
<dbReference type="Proteomes" id="UP000031307">
    <property type="component" value="Unassembled WGS sequence"/>
</dbReference>
<dbReference type="PATRIC" id="fig|83552.4.peg.1113"/>
<dbReference type="InterPro" id="IPR000719">
    <property type="entry name" value="Prot_kinase_dom"/>
</dbReference>
<sequence length="694" mass="80072">MNLISGTCKNGAFYFDSYPSSGIKVRGRFTSLFYQCVKVNIKTPCGIKTYRLDFSELKHWSKFQGLKLEKMPKLKLISNIHAFIYQKNGSTFPFLTGKYYQHRLNLEPWLTSKGIKKARLIDRLFFRSVTFLAIVDGRLKTVHIRRKSLIKWMESVQIPLNPDLKGNEALVYTVQEHANAIIKKQSEEQQLQTKPKENPVEINKPLPAIIPGVIKNILICRLTYNKKGEIVPGTTQEEKRLVFDKWQNDPRFSLKVLSEASENTVQVLCDDEENELINVDATDLSRRLHLSLSRIKKYAGKGNLNAYMDKKVLNMDVVIDYYERILKKMQGLEKQILSPAVLMKIVRLLVKKGFLKQGSKDIQKLQTIEINDWKIACGFSDEKKLLLLDLASLTFYNKGAAGTIYTIKSFLSGRLKVIKIACGMPDYILENEYYTLKHFHGYGREHGLQKAPQMLFRMKIEAEQKSRYAFLCHKYEGNLLQAAGLNKKLKPIKHDIFTTFGKKFNAIYQLVCNFERIYRTKLLHHGDIKLENVFYEVDKEGMVQLFLADFGGASVLDEKRGFHLESIAAPQYLPEGDLNAIFSARQEGNQGFFNQVAHKMDVYALGCLLYEFFSHGQIPYDPKQYVLRADYFPERKIPPLPTLDGPEFNRKVLESLPEELIEIIAAMTNLDYEKRICLTEVKDRLDEFKKSSQL</sequence>
<gene>
    <name evidence="2" type="ORF">DB43_FX00060</name>
</gene>
<dbReference type="GO" id="GO:0005524">
    <property type="term" value="F:ATP binding"/>
    <property type="evidence" value="ECO:0007669"/>
    <property type="project" value="InterPro"/>
</dbReference>
<feature type="domain" description="Protein kinase" evidence="1">
    <location>
        <begin position="390"/>
        <end position="689"/>
    </location>
</feature>
<dbReference type="RefSeq" id="WP_006341729.1">
    <property type="nucleotide sequence ID" value="NZ_JSAM01000067.1"/>
</dbReference>
<dbReference type="SMART" id="SM00220">
    <property type="entry name" value="S_TKc"/>
    <property type="match status" value="1"/>
</dbReference>